<keyword evidence="4 6" id="KW-1133">Transmembrane helix</keyword>
<comment type="subcellular location">
    <subcellularLocation>
        <location evidence="1">Cell membrane</location>
        <topology evidence="1">Multi-pass membrane protein</topology>
    </subcellularLocation>
</comment>
<dbReference type="Proteomes" id="UP000029868">
    <property type="component" value="Unassembled WGS sequence"/>
</dbReference>
<feature type="transmembrane region" description="Helical" evidence="6">
    <location>
        <begin position="142"/>
        <end position="161"/>
    </location>
</feature>
<dbReference type="GO" id="GO:0005886">
    <property type="term" value="C:plasma membrane"/>
    <property type="evidence" value="ECO:0007669"/>
    <property type="project" value="UniProtKB-SubCell"/>
</dbReference>
<evidence type="ECO:0000256" key="5">
    <source>
        <dbReference type="ARBA" id="ARBA00023136"/>
    </source>
</evidence>
<evidence type="ECO:0000313" key="8">
    <source>
        <dbReference type="EMBL" id="KGJ91195.1"/>
    </source>
</evidence>
<feature type="transmembrane region" description="Helical" evidence="6">
    <location>
        <begin position="107"/>
        <end position="130"/>
    </location>
</feature>
<comment type="caution">
    <text evidence="8">The sequence shown here is derived from an EMBL/GenBank/DDBJ whole genome shotgun (WGS) entry which is preliminary data.</text>
</comment>
<dbReference type="Gene3D" id="1.20.120.1220">
    <property type="match status" value="1"/>
</dbReference>
<evidence type="ECO:0000259" key="7">
    <source>
        <dbReference type="Pfam" id="PF01478"/>
    </source>
</evidence>
<keyword evidence="2" id="KW-1003">Cell membrane</keyword>
<dbReference type="PATRIC" id="fig|28229.3.peg.3068"/>
<feature type="domain" description="Prepilin type IV endopeptidase peptidase" evidence="7">
    <location>
        <begin position="14"/>
        <end position="121"/>
    </location>
</feature>
<protein>
    <submittedName>
        <fullName evidence="8">Peptidase A24A prepilin type IV</fullName>
    </submittedName>
</protein>
<gene>
    <name evidence="8" type="ORF">GAB14E_3347</name>
</gene>
<reference evidence="8 9" key="1">
    <citation type="submission" date="2014-08" db="EMBL/GenBank/DDBJ databases">
        <title>Genomic and Phenotypic Diversity of Colwellia psychrerythraea strains from Disparate Marine Basins.</title>
        <authorList>
            <person name="Techtmann S.M."/>
            <person name="Stelling S.C."/>
            <person name="Utturkar S.M."/>
            <person name="Alshibli N."/>
            <person name="Harris A."/>
            <person name="Brown S.D."/>
            <person name="Hazen T.C."/>
        </authorList>
    </citation>
    <scope>NUCLEOTIDE SEQUENCE [LARGE SCALE GENOMIC DNA]</scope>
    <source>
        <strain evidence="8 9">GAB14E</strain>
    </source>
</reference>
<accession>A0A099KLU4</accession>
<evidence type="ECO:0000256" key="6">
    <source>
        <dbReference type="SAM" id="Phobius"/>
    </source>
</evidence>
<keyword evidence="3 6" id="KW-0812">Transmembrane</keyword>
<feature type="transmembrane region" description="Helical" evidence="6">
    <location>
        <begin position="36"/>
        <end position="60"/>
    </location>
</feature>
<feature type="transmembrane region" description="Helical" evidence="6">
    <location>
        <begin position="66"/>
        <end position="87"/>
    </location>
</feature>
<dbReference type="InterPro" id="IPR052218">
    <property type="entry name" value="Preflagellin_Peptidase"/>
</dbReference>
<dbReference type="PANTHER" id="PTHR36506">
    <property type="entry name" value="PREFLAGELLIN PEPTIDASE"/>
    <property type="match status" value="1"/>
</dbReference>
<dbReference type="AlphaFoldDB" id="A0A099KLU4"/>
<organism evidence="8 9">
    <name type="scientific">Colwellia psychrerythraea</name>
    <name type="common">Vibrio psychroerythus</name>
    <dbReference type="NCBI Taxonomy" id="28229"/>
    <lineage>
        <taxon>Bacteria</taxon>
        <taxon>Pseudomonadati</taxon>
        <taxon>Pseudomonadota</taxon>
        <taxon>Gammaproteobacteria</taxon>
        <taxon>Alteromonadales</taxon>
        <taxon>Colwelliaceae</taxon>
        <taxon>Colwellia</taxon>
    </lineage>
</organism>
<keyword evidence="5 6" id="KW-0472">Membrane</keyword>
<proteinExistence type="predicted"/>
<feature type="transmembrane region" description="Helical" evidence="6">
    <location>
        <begin position="6"/>
        <end position="24"/>
    </location>
</feature>
<evidence type="ECO:0000256" key="3">
    <source>
        <dbReference type="ARBA" id="ARBA00022692"/>
    </source>
</evidence>
<dbReference type="GO" id="GO:0004190">
    <property type="term" value="F:aspartic-type endopeptidase activity"/>
    <property type="evidence" value="ECO:0007669"/>
    <property type="project" value="InterPro"/>
</dbReference>
<sequence length="162" mass="17924">MFTITVIITCLHYLVAGLLVKASYLDWRYRQLPNWLSLLVLVSGMSVLLLQQLLVSAQFYDFSLRMITAFLIIVAALPVYYLGGLAAGDIKFIAALSVWFEFEQLKIFLLLTTLVGGLLALIIIGYNVSLNLFNSRDKGNKTTIITVPYGIAISLGAAFVLI</sequence>
<dbReference type="OrthoDB" id="5329005at2"/>
<dbReference type="RefSeq" id="WP_033083067.1">
    <property type="nucleotide sequence ID" value="NZ_JQEC01000042.1"/>
</dbReference>
<evidence type="ECO:0000256" key="1">
    <source>
        <dbReference type="ARBA" id="ARBA00004651"/>
    </source>
</evidence>
<dbReference type="EMBL" id="JQEC01000042">
    <property type="protein sequence ID" value="KGJ91195.1"/>
    <property type="molecule type" value="Genomic_DNA"/>
</dbReference>
<dbReference type="PANTHER" id="PTHR36506:SF1">
    <property type="entry name" value="PREFLAGELLIN PEPTIDASE"/>
    <property type="match status" value="1"/>
</dbReference>
<dbReference type="InterPro" id="IPR000045">
    <property type="entry name" value="Prepilin_IV_endopep_pep"/>
</dbReference>
<dbReference type="Pfam" id="PF01478">
    <property type="entry name" value="Peptidase_A24"/>
    <property type="match status" value="1"/>
</dbReference>
<name>A0A099KLU4_COLPS</name>
<evidence type="ECO:0000256" key="2">
    <source>
        <dbReference type="ARBA" id="ARBA00022475"/>
    </source>
</evidence>
<evidence type="ECO:0000256" key="4">
    <source>
        <dbReference type="ARBA" id="ARBA00022989"/>
    </source>
</evidence>
<evidence type="ECO:0000313" key="9">
    <source>
        <dbReference type="Proteomes" id="UP000029868"/>
    </source>
</evidence>